<evidence type="ECO:0000313" key="1">
    <source>
        <dbReference type="EMBL" id="MBX52475.1"/>
    </source>
</evidence>
<protein>
    <submittedName>
        <fullName evidence="1">Uncharacterized protein</fullName>
    </submittedName>
</protein>
<accession>A0A2P2PCM6</accession>
<sequence>MHAFGRSLCFELNFDLLCISKYSLDTFIHTSYIARVCAL</sequence>
<organism evidence="1">
    <name type="scientific">Rhizophora mucronata</name>
    <name type="common">Asiatic mangrove</name>
    <dbReference type="NCBI Taxonomy" id="61149"/>
    <lineage>
        <taxon>Eukaryota</taxon>
        <taxon>Viridiplantae</taxon>
        <taxon>Streptophyta</taxon>
        <taxon>Embryophyta</taxon>
        <taxon>Tracheophyta</taxon>
        <taxon>Spermatophyta</taxon>
        <taxon>Magnoliopsida</taxon>
        <taxon>eudicotyledons</taxon>
        <taxon>Gunneridae</taxon>
        <taxon>Pentapetalae</taxon>
        <taxon>rosids</taxon>
        <taxon>fabids</taxon>
        <taxon>Malpighiales</taxon>
        <taxon>Rhizophoraceae</taxon>
        <taxon>Rhizophora</taxon>
    </lineage>
</organism>
<reference evidence="1" key="1">
    <citation type="submission" date="2018-02" db="EMBL/GenBank/DDBJ databases">
        <title>Rhizophora mucronata_Transcriptome.</title>
        <authorList>
            <person name="Meera S.P."/>
            <person name="Sreeshan A."/>
            <person name="Augustine A."/>
        </authorList>
    </citation>
    <scope>NUCLEOTIDE SEQUENCE</scope>
    <source>
        <tissue evidence="1">Leaf</tissue>
    </source>
</reference>
<dbReference type="EMBL" id="GGEC01071991">
    <property type="protein sequence ID" value="MBX52475.1"/>
    <property type="molecule type" value="Transcribed_RNA"/>
</dbReference>
<dbReference type="AlphaFoldDB" id="A0A2P2PCM6"/>
<proteinExistence type="predicted"/>
<name>A0A2P2PCM6_RHIMU</name>